<evidence type="ECO:0000313" key="1">
    <source>
        <dbReference type="EMBL" id="GBM67394.1"/>
    </source>
</evidence>
<proteinExistence type="predicted"/>
<name>A0A4Y2HPR7_ARAVE</name>
<sequence length="204" mass="22912">MYVLLSALEPLNPETSYSENARNQRLITGIDLCHLKPSQLIQKLRSVATSDVSENLFKTLWLGKLPDSIQNVLIVSKEDIDRLAIMADKICDMSPKTEIYSTSDEHNSSNELLDRVKNLEQQIAALCIRTGARPRARIIIISVIDLEAEVTGTLISIQKGNCVTSTFNFEPNVFRRNVNLLAVGIKTHKKIRKTQVCSKFSDKL</sequence>
<dbReference type="PANTHER" id="PTHR33327">
    <property type="entry name" value="ENDONUCLEASE"/>
    <property type="match status" value="1"/>
</dbReference>
<dbReference type="OrthoDB" id="10257314at2759"/>
<accession>A0A4Y2HPR7</accession>
<dbReference type="Proteomes" id="UP000499080">
    <property type="component" value="Unassembled WGS sequence"/>
</dbReference>
<dbReference type="EMBL" id="BGPR01002081">
    <property type="protein sequence ID" value="GBM67394.1"/>
    <property type="molecule type" value="Genomic_DNA"/>
</dbReference>
<dbReference type="PANTHER" id="PTHR33327:SF3">
    <property type="entry name" value="RNA-DIRECTED DNA POLYMERASE"/>
    <property type="match status" value="1"/>
</dbReference>
<organism evidence="1 2">
    <name type="scientific">Araneus ventricosus</name>
    <name type="common">Orbweaver spider</name>
    <name type="synonym">Epeira ventricosa</name>
    <dbReference type="NCBI Taxonomy" id="182803"/>
    <lineage>
        <taxon>Eukaryota</taxon>
        <taxon>Metazoa</taxon>
        <taxon>Ecdysozoa</taxon>
        <taxon>Arthropoda</taxon>
        <taxon>Chelicerata</taxon>
        <taxon>Arachnida</taxon>
        <taxon>Araneae</taxon>
        <taxon>Araneomorphae</taxon>
        <taxon>Entelegynae</taxon>
        <taxon>Araneoidea</taxon>
        <taxon>Araneidae</taxon>
        <taxon>Araneus</taxon>
    </lineage>
</organism>
<dbReference type="AlphaFoldDB" id="A0A4Y2HPR7"/>
<protein>
    <submittedName>
        <fullName evidence="1">Uncharacterized protein</fullName>
    </submittedName>
</protein>
<comment type="caution">
    <text evidence="1">The sequence shown here is derived from an EMBL/GenBank/DDBJ whole genome shotgun (WGS) entry which is preliminary data.</text>
</comment>
<evidence type="ECO:0000313" key="2">
    <source>
        <dbReference type="Proteomes" id="UP000499080"/>
    </source>
</evidence>
<keyword evidence="2" id="KW-1185">Reference proteome</keyword>
<reference evidence="1 2" key="1">
    <citation type="journal article" date="2019" name="Sci. Rep.">
        <title>Orb-weaving spider Araneus ventricosus genome elucidates the spidroin gene catalogue.</title>
        <authorList>
            <person name="Kono N."/>
            <person name="Nakamura H."/>
            <person name="Ohtoshi R."/>
            <person name="Moran D.A.P."/>
            <person name="Shinohara A."/>
            <person name="Yoshida Y."/>
            <person name="Fujiwara M."/>
            <person name="Mori M."/>
            <person name="Tomita M."/>
            <person name="Arakawa K."/>
        </authorList>
    </citation>
    <scope>NUCLEOTIDE SEQUENCE [LARGE SCALE GENOMIC DNA]</scope>
</reference>
<gene>
    <name evidence="1" type="ORF">AVEN_233579_1</name>
</gene>